<organism evidence="2 3">
    <name type="scientific">Plakobranchus ocellatus</name>
    <dbReference type="NCBI Taxonomy" id="259542"/>
    <lineage>
        <taxon>Eukaryota</taxon>
        <taxon>Metazoa</taxon>
        <taxon>Spiralia</taxon>
        <taxon>Lophotrochozoa</taxon>
        <taxon>Mollusca</taxon>
        <taxon>Gastropoda</taxon>
        <taxon>Heterobranchia</taxon>
        <taxon>Euthyneura</taxon>
        <taxon>Panpulmonata</taxon>
        <taxon>Sacoglossa</taxon>
        <taxon>Placobranchoidea</taxon>
        <taxon>Plakobranchidae</taxon>
        <taxon>Plakobranchus</taxon>
    </lineage>
</organism>
<keyword evidence="3" id="KW-1185">Reference proteome</keyword>
<feature type="region of interest" description="Disordered" evidence="1">
    <location>
        <begin position="120"/>
        <end position="157"/>
    </location>
</feature>
<sequence length="195" mass="21343">MAAGVVIEILTLMSNITDSTYNYKQQTYMPICTGIQTHAPDLSITGGGVVMLAYNHVGQQTSDTVKFPTTPAPISSDRNQTSDPRDSRTTRPDATEDHCPWYKIAWSWITWSRCEQRAKREEKQQDTDPRHDKIKSQAASVEEAISNSSSSSSNSSSSCTCMINATSTLTVGFRPFGVIDRDDTGAAVWLVAGQA</sequence>
<feature type="compositionally biased region" description="Polar residues" evidence="1">
    <location>
        <begin position="72"/>
        <end position="82"/>
    </location>
</feature>
<evidence type="ECO:0000313" key="3">
    <source>
        <dbReference type="Proteomes" id="UP000735302"/>
    </source>
</evidence>
<proteinExistence type="predicted"/>
<name>A0AAV4A9X2_9GAST</name>
<comment type="caution">
    <text evidence="2">The sequence shown here is derived from an EMBL/GenBank/DDBJ whole genome shotgun (WGS) entry which is preliminary data.</text>
</comment>
<evidence type="ECO:0000313" key="2">
    <source>
        <dbReference type="EMBL" id="GFO03585.1"/>
    </source>
</evidence>
<feature type="compositionally biased region" description="Low complexity" evidence="1">
    <location>
        <begin position="146"/>
        <end position="157"/>
    </location>
</feature>
<dbReference type="AlphaFoldDB" id="A0AAV4A9X2"/>
<reference evidence="2 3" key="1">
    <citation type="journal article" date="2021" name="Elife">
        <title>Chloroplast acquisition without the gene transfer in kleptoplastic sea slugs, Plakobranchus ocellatus.</title>
        <authorList>
            <person name="Maeda T."/>
            <person name="Takahashi S."/>
            <person name="Yoshida T."/>
            <person name="Shimamura S."/>
            <person name="Takaki Y."/>
            <person name="Nagai Y."/>
            <person name="Toyoda A."/>
            <person name="Suzuki Y."/>
            <person name="Arimoto A."/>
            <person name="Ishii H."/>
            <person name="Satoh N."/>
            <person name="Nishiyama T."/>
            <person name="Hasebe M."/>
            <person name="Maruyama T."/>
            <person name="Minagawa J."/>
            <person name="Obokata J."/>
            <person name="Shigenobu S."/>
        </authorList>
    </citation>
    <scope>NUCLEOTIDE SEQUENCE [LARGE SCALE GENOMIC DNA]</scope>
</reference>
<evidence type="ECO:0000256" key="1">
    <source>
        <dbReference type="SAM" id="MobiDB-lite"/>
    </source>
</evidence>
<protein>
    <submittedName>
        <fullName evidence="2">Uncharacterized protein</fullName>
    </submittedName>
</protein>
<feature type="region of interest" description="Disordered" evidence="1">
    <location>
        <begin position="62"/>
        <end position="94"/>
    </location>
</feature>
<feature type="compositionally biased region" description="Basic and acidic residues" evidence="1">
    <location>
        <begin position="83"/>
        <end position="94"/>
    </location>
</feature>
<feature type="compositionally biased region" description="Basic and acidic residues" evidence="1">
    <location>
        <begin position="120"/>
        <end position="135"/>
    </location>
</feature>
<accession>A0AAV4A9X2</accession>
<dbReference type="Proteomes" id="UP000735302">
    <property type="component" value="Unassembled WGS sequence"/>
</dbReference>
<gene>
    <name evidence="2" type="ORF">PoB_003009000</name>
</gene>
<dbReference type="EMBL" id="BLXT01003727">
    <property type="protein sequence ID" value="GFO03585.1"/>
    <property type="molecule type" value="Genomic_DNA"/>
</dbReference>